<gene>
    <name evidence="2" type="ORF">RAG0_09064</name>
</gene>
<accession>A0A1E1KTP8</accession>
<dbReference type="Proteomes" id="UP000178912">
    <property type="component" value="Unassembled WGS sequence"/>
</dbReference>
<dbReference type="AlphaFoldDB" id="A0A1E1KTP8"/>
<reference evidence="3" key="1">
    <citation type="submission" date="2016-03" db="EMBL/GenBank/DDBJ databases">
        <authorList>
            <person name="Guldener U."/>
        </authorList>
    </citation>
    <scope>NUCLEOTIDE SEQUENCE [LARGE SCALE GENOMIC DNA]</scope>
    <source>
        <strain evidence="3">04CH-RAC-A.6.1</strain>
    </source>
</reference>
<evidence type="ECO:0000313" key="3">
    <source>
        <dbReference type="Proteomes" id="UP000178912"/>
    </source>
</evidence>
<evidence type="ECO:0000256" key="1">
    <source>
        <dbReference type="SAM" id="MobiDB-lite"/>
    </source>
</evidence>
<protein>
    <submittedName>
        <fullName evidence="2">Uncharacterized protein</fullName>
    </submittedName>
</protein>
<evidence type="ECO:0000313" key="2">
    <source>
        <dbReference type="EMBL" id="CZT01423.1"/>
    </source>
</evidence>
<proteinExistence type="predicted"/>
<sequence length="49" mass="5652">MPVSRQKIYLMDLTCAPVTNVSEARETSFDGIERRNADNTDDEKQKHLQ</sequence>
<dbReference type="EMBL" id="FJUX01000051">
    <property type="protein sequence ID" value="CZT01423.1"/>
    <property type="molecule type" value="Genomic_DNA"/>
</dbReference>
<feature type="region of interest" description="Disordered" evidence="1">
    <location>
        <begin position="20"/>
        <end position="49"/>
    </location>
</feature>
<organism evidence="2 3">
    <name type="scientific">Rhynchosporium agropyri</name>
    <dbReference type="NCBI Taxonomy" id="914238"/>
    <lineage>
        <taxon>Eukaryota</taxon>
        <taxon>Fungi</taxon>
        <taxon>Dikarya</taxon>
        <taxon>Ascomycota</taxon>
        <taxon>Pezizomycotina</taxon>
        <taxon>Leotiomycetes</taxon>
        <taxon>Helotiales</taxon>
        <taxon>Ploettnerulaceae</taxon>
        <taxon>Rhynchosporium</taxon>
    </lineage>
</organism>
<name>A0A1E1KTP8_9HELO</name>
<feature type="compositionally biased region" description="Basic and acidic residues" evidence="1">
    <location>
        <begin position="23"/>
        <end position="49"/>
    </location>
</feature>
<keyword evidence="3" id="KW-1185">Reference proteome</keyword>